<dbReference type="Pfam" id="PF07690">
    <property type="entry name" value="MFS_1"/>
    <property type="match status" value="1"/>
</dbReference>
<dbReference type="PROSITE" id="PS50850">
    <property type="entry name" value="MFS"/>
    <property type="match status" value="1"/>
</dbReference>
<evidence type="ECO:0000256" key="2">
    <source>
        <dbReference type="ARBA" id="ARBA00022448"/>
    </source>
</evidence>
<evidence type="ECO:0000256" key="4">
    <source>
        <dbReference type="ARBA" id="ARBA00022989"/>
    </source>
</evidence>
<dbReference type="InterPro" id="IPR053160">
    <property type="entry name" value="MFS_DHA3_Transporter"/>
</dbReference>
<feature type="transmembrane region" description="Helical" evidence="6">
    <location>
        <begin position="139"/>
        <end position="156"/>
    </location>
</feature>
<dbReference type="GO" id="GO:0005886">
    <property type="term" value="C:plasma membrane"/>
    <property type="evidence" value="ECO:0007669"/>
    <property type="project" value="UniProtKB-SubCell"/>
</dbReference>
<dbReference type="RefSeq" id="WP_130852218.1">
    <property type="nucleotide sequence ID" value="NZ_UYIG01000152.1"/>
</dbReference>
<dbReference type="OrthoDB" id="9816124at2"/>
<dbReference type="InterPro" id="IPR011701">
    <property type="entry name" value="MFS"/>
</dbReference>
<keyword evidence="3 6" id="KW-0812">Transmembrane</keyword>
<keyword evidence="5 6" id="KW-0472">Membrane</keyword>
<sequence length="389" mass="43322">MIKTMTRNLHRGYTYTALAYFGITSLWVIFLQQRGLSLVQIGLCESIFHLTSFLSEVPSGVLADRFSYRTMLISGRVAAVLHAIIMLTAHSFWWFALGFVLQAWAYNLQSGTLEALLYESLVDGQQTERYPQVTSHMNMIMEGANALGVLVAGWLIHGYLAATYWSYLIIALVAMLVVYGLHEPKEHLKSAQQLTIWQLLKTAATWLRRQPRLAMLMSFHALFSAVGTTYYFYFQAVMTAHGFHGTLISGILIAVAVLNIIGIQLTPRLQSRWSTRALLGGLMGLLIGVLLLTGFGQIVMLVIDYLLVNLLMAVIEPLMSTYYNELIPSAQRATLLSISSMCFSIVMIIMFPVIGGVIERLGFAATFSWLGLALLLIGGSGMLLNRYKK</sequence>
<organism evidence="8 9">
    <name type="scientific">Lactiplantibacillus mudanjiangensis</name>
    <dbReference type="NCBI Taxonomy" id="1296538"/>
    <lineage>
        <taxon>Bacteria</taxon>
        <taxon>Bacillati</taxon>
        <taxon>Bacillota</taxon>
        <taxon>Bacilli</taxon>
        <taxon>Lactobacillales</taxon>
        <taxon>Lactobacillaceae</taxon>
        <taxon>Lactiplantibacillus</taxon>
    </lineage>
</organism>
<evidence type="ECO:0000256" key="6">
    <source>
        <dbReference type="SAM" id="Phobius"/>
    </source>
</evidence>
<feature type="transmembrane region" description="Helical" evidence="6">
    <location>
        <begin position="277"/>
        <end position="299"/>
    </location>
</feature>
<name>A0A660E9E3_9LACO</name>
<dbReference type="AlphaFoldDB" id="A0A660E9E3"/>
<dbReference type="CDD" id="cd06174">
    <property type="entry name" value="MFS"/>
    <property type="match status" value="1"/>
</dbReference>
<evidence type="ECO:0000256" key="1">
    <source>
        <dbReference type="ARBA" id="ARBA00004651"/>
    </source>
</evidence>
<feature type="transmembrane region" description="Helical" evidence="6">
    <location>
        <begin position="245"/>
        <end position="265"/>
    </location>
</feature>
<evidence type="ECO:0000259" key="7">
    <source>
        <dbReference type="PROSITE" id="PS50850"/>
    </source>
</evidence>
<feature type="transmembrane region" description="Helical" evidence="6">
    <location>
        <begin position="213"/>
        <end position="233"/>
    </location>
</feature>
<dbReference type="PANTHER" id="PTHR23530:SF1">
    <property type="entry name" value="PERMEASE, MAJOR FACILITATOR SUPERFAMILY-RELATED"/>
    <property type="match status" value="1"/>
</dbReference>
<keyword evidence="2" id="KW-0813">Transport</keyword>
<accession>A0A660E9E3</accession>
<dbReference type="GO" id="GO:0022857">
    <property type="term" value="F:transmembrane transporter activity"/>
    <property type="evidence" value="ECO:0007669"/>
    <property type="project" value="InterPro"/>
</dbReference>
<evidence type="ECO:0000256" key="3">
    <source>
        <dbReference type="ARBA" id="ARBA00022692"/>
    </source>
</evidence>
<dbReference type="Gene3D" id="1.20.1250.20">
    <property type="entry name" value="MFS general substrate transporter like domains"/>
    <property type="match status" value="1"/>
</dbReference>
<keyword evidence="4 6" id="KW-1133">Transmembrane helix</keyword>
<proteinExistence type="predicted"/>
<keyword evidence="9" id="KW-1185">Reference proteome</keyword>
<feature type="transmembrane region" description="Helical" evidence="6">
    <location>
        <begin position="335"/>
        <end position="355"/>
    </location>
</feature>
<dbReference type="SUPFAM" id="SSF103473">
    <property type="entry name" value="MFS general substrate transporter"/>
    <property type="match status" value="1"/>
</dbReference>
<feature type="domain" description="Major facilitator superfamily (MFS) profile" evidence="7">
    <location>
        <begin position="1"/>
        <end position="389"/>
    </location>
</feature>
<dbReference type="Proteomes" id="UP000289996">
    <property type="component" value="Unassembled WGS sequence"/>
</dbReference>
<comment type="subcellular location">
    <subcellularLocation>
        <location evidence="1">Cell membrane</location>
        <topology evidence="1">Multi-pass membrane protein</topology>
    </subcellularLocation>
</comment>
<reference evidence="8 9" key="1">
    <citation type="submission" date="2018-11" db="EMBL/GenBank/DDBJ databases">
        <authorList>
            <person name="Wuyts S."/>
        </authorList>
    </citation>
    <scope>NUCLEOTIDE SEQUENCE [LARGE SCALE GENOMIC DNA]</scope>
    <source>
        <strain evidence="8">Lactobacillus mudanjiangensis AMBF249</strain>
    </source>
</reference>
<gene>
    <name evidence="8" type="ORF">MUDAN_MDHGFNIF_01226</name>
</gene>
<evidence type="ECO:0000313" key="8">
    <source>
        <dbReference type="EMBL" id="VDG29689.1"/>
    </source>
</evidence>
<protein>
    <recommendedName>
        <fullName evidence="7">Major facilitator superfamily (MFS) profile domain-containing protein</fullName>
    </recommendedName>
</protein>
<evidence type="ECO:0000313" key="9">
    <source>
        <dbReference type="Proteomes" id="UP000289996"/>
    </source>
</evidence>
<evidence type="ECO:0000256" key="5">
    <source>
        <dbReference type="ARBA" id="ARBA00023136"/>
    </source>
</evidence>
<dbReference type="EMBL" id="UYIG01000152">
    <property type="protein sequence ID" value="VDG29689.1"/>
    <property type="molecule type" value="Genomic_DNA"/>
</dbReference>
<dbReference type="PANTHER" id="PTHR23530">
    <property type="entry name" value="TRANSPORT PROTEIN-RELATED"/>
    <property type="match status" value="1"/>
</dbReference>
<feature type="transmembrane region" description="Helical" evidence="6">
    <location>
        <begin position="361"/>
        <end position="384"/>
    </location>
</feature>
<dbReference type="InterPro" id="IPR036259">
    <property type="entry name" value="MFS_trans_sf"/>
</dbReference>
<feature type="transmembrane region" description="Helical" evidence="6">
    <location>
        <begin position="162"/>
        <end position="181"/>
    </location>
</feature>
<feature type="transmembrane region" description="Helical" evidence="6">
    <location>
        <begin position="305"/>
        <end position="323"/>
    </location>
</feature>
<feature type="transmembrane region" description="Helical" evidence="6">
    <location>
        <begin position="12"/>
        <end position="30"/>
    </location>
</feature>
<dbReference type="InterPro" id="IPR020846">
    <property type="entry name" value="MFS_dom"/>
</dbReference>